<dbReference type="AlphaFoldDB" id="A0A0G1LZT2"/>
<dbReference type="InterPro" id="IPR038380">
    <property type="entry name" value="Ribosomal_bS21_sf"/>
</dbReference>
<evidence type="ECO:0000256" key="4">
    <source>
        <dbReference type="ARBA" id="ARBA00035135"/>
    </source>
</evidence>
<name>A0A0G1LZT2_9BACT</name>
<evidence type="ECO:0000256" key="2">
    <source>
        <dbReference type="ARBA" id="ARBA00022980"/>
    </source>
</evidence>
<comment type="caution">
    <text evidence="5">The sequence shown here is derived from an EMBL/GenBank/DDBJ whole genome shotgun (WGS) entry which is preliminary data.</text>
</comment>
<keyword evidence="2 5" id="KW-0689">Ribosomal protein</keyword>
<dbReference type="InterPro" id="IPR001911">
    <property type="entry name" value="Ribosomal_bS21"/>
</dbReference>
<evidence type="ECO:0000313" key="6">
    <source>
        <dbReference type="Proteomes" id="UP000034086"/>
    </source>
</evidence>
<dbReference type="Gene3D" id="1.20.5.1150">
    <property type="entry name" value="Ribosomal protein S8"/>
    <property type="match status" value="1"/>
</dbReference>
<dbReference type="GO" id="GO:1990904">
    <property type="term" value="C:ribonucleoprotein complex"/>
    <property type="evidence" value="ECO:0007669"/>
    <property type="project" value="UniProtKB-KW"/>
</dbReference>
<dbReference type="Pfam" id="PF01165">
    <property type="entry name" value="Ribosomal_S21"/>
    <property type="match status" value="1"/>
</dbReference>
<dbReference type="Proteomes" id="UP000034086">
    <property type="component" value="Unassembled WGS sequence"/>
</dbReference>
<comment type="similarity">
    <text evidence="1">Belongs to the bacterial ribosomal protein bS21 family.</text>
</comment>
<proteinExistence type="inferred from homology"/>
<protein>
    <recommendedName>
        <fullName evidence="4">Small ribosomal subunit protein bS21</fullName>
    </recommendedName>
</protein>
<sequence length="64" mass="8162">MFVVKKKRGETEDRLIARFRKKTLNEGILLELRDRERYKKPAERRKEKKYRLEYLREMEKKRNY</sequence>
<gene>
    <name evidence="5" type="ORF">UX03_C0040G0007</name>
</gene>
<evidence type="ECO:0000256" key="3">
    <source>
        <dbReference type="ARBA" id="ARBA00023274"/>
    </source>
</evidence>
<evidence type="ECO:0000313" key="5">
    <source>
        <dbReference type="EMBL" id="KKU01461.1"/>
    </source>
</evidence>
<keyword evidence="3" id="KW-0687">Ribonucleoprotein</keyword>
<reference evidence="5 6" key="1">
    <citation type="journal article" date="2015" name="Nature">
        <title>rRNA introns, odd ribosomes, and small enigmatic genomes across a large radiation of phyla.</title>
        <authorList>
            <person name="Brown C.T."/>
            <person name="Hug L.A."/>
            <person name="Thomas B.C."/>
            <person name="Sharon I."/>
            <person name="Castelle C.J."/>
            <person name="Singh A."/>
            <person name="Wilkins M.J."/>
            <person name="Williams K.H."/>
            <person name="Banfield J.F."/>
        </authorList>
    </citation>
    <scope>NUCLEOTIDE SEQUENCE [LARGE SCALE GENOMIC DNA]</scope>
</reference>
<evidence type="ECO:0000256" key="1">
    <source>
        <dbReference type="ARBA" id="ARBA00006640"/>
    </source>
</evidence>
<dbReference type="GO" id="GO:0005840">
    <property type="term" value="C:ribosome"/>
    <property type="evidence" value="ECO:0007669"/>
    <property type="project" value="UniProtKB-KW"/>
</dbReference>
<organism evidence="5 6">
    <name type="scientific">Candidatus Woesebacteria bacterium GW2011_GWE1_45_18</name>
    <dbReference type="NCBI Taxonomy" id="1618598"/>
    <lineage>
        <taxon>Bacteria</taxon>
        <taxon>Candidatus Woeseibacteriota</taxon>
    </lineage>
</organism>
<dbReference type="GO" id="GO:0006412">
    <property type="term" value="P:translation"/>
    <property type="evidence" value="ECO:0007669"/>
    <property type="project" value="InterPro"/>
</dbReference>
<accession>A0A0G1LZT2</accession>
<dbReference type="NCBIfam" id="TIGR00030">
    <property type="entry name" value="S21p"/>
    <property type="match status" value="1"/>
</dbReference>
<dbReference type="EMBL" id="LCKQ01000040">
    <property type="protein sequence ID" value="KKU01461.1"/>
    <property type="molecule type" value="Genomic_DNA"/>
</dbReference>
<dbReference type="GO" id="GO:0003735">
    <property type="term" value="F:structural constituent of ribosome"/>
    <property type="evidence" value="ECO:0007669"/>
    <property type="project" value="InterPro"/>
</dbReference>